<dbReference type="InterPro" id="IPR002317">
    <property type="entry name" value="Ser-tRNA-ligase_type_1"/>
</dbReference>
<keyword evidence="8 12" id="KW-0648">Protein biosynthesis</keyword>
<dbReference type="RefSeq" id="WP_353110040.1">
    <property type="nucleotide sequence ID" value="NZ_APND01000001.1"/>
</dbReference>
<keyword evidence="9 12" id="KW-0030">Aminoacyl-tRNA synthetase</keyword>
<organism evidence="15 16">
    <name type="scientific">Salinisphaera dokdonensis CL-ES53</name>
    <dbReference type="NCBI Taxonomy" id="1304272"/>
    <lineage>
        <taxon>Bacteria</taxon>
        <taxon>Pseudomonadati</taxon>
        <taxon>Pseudomonadota</taxon>
        <taxon>Gammaproteobacteria</taxon>
        <taxon>Salinisphaerales</taxon>
        <taxon>Salinisphaeraceae</taxon>
        <taxon>Salinisphaera</taxon>
    </lineage>
</organism>
<feature type="binding site" evidence="12">
    <location>
        <begin position="230"/>
        <end position="232"/>
    </location>
    <ligand>
        <name>L-serine</name>
        <dbReference type="ChEBI" id="CHEBI:33384"/>
    </ligand>
</feature>
<evidence type="ECO:0000256" key="1">
    <source>
        <dbReference type="ARBA" id="ARBA00004496"/>
    </source>
</evidence>
<dbReference type="EC" id="6.1.1.11" evidence="12"/>
<evidence type="ECO:0000256" key="12">
    <source>
        <dbReference type="HAMAP-Rule" id="MF_00176"/>
    </source>
</evidence>
<evidence type="ECO:0000256" key="3">
    <source>
        <dbReference type="ARBA" id="ARBA00010728"/>
    </source>
</evidence>
<evidence type="ECO:0000256" key="10">
    <source>
        <dbReference type="ARBA" id="ARBA00047929"/>
    </source>
</evidence>
<dbReference type="InterPro" id="IPR033729">
    <property type="entry name" value="SerRS_core"/>
</dbReference>
<dbReference type="InterPro" id="IPR042103">
    <property type="entry name" value="SerRS_1_N_sf"/>
</dbReference>
<feature type="binding site" evidence="12">
    <location>
        <position position="384"/>
    </location>
    <ligand>
        <name>L-serine</name>
        <dbReference type="ChEBI" id="CHEBI:33384"/>
    </ligand>
</feature>
<keyword evidence="5 12" id="KW-0436">Ligase</keyword>
<evidence type="ECO:0000256" key="8">
    <source>
        <dbReference type="ARBA" id="ARBA00022917"/>
    </source>
</evidence>
<evidence type="ECO:0000259" key="14">
    <source>
        <dbReference type="PROSITE" id="PS50862"/>
    </source>
</evidence>
<comment type="catalytic activity">
    <reaction evidence="11 12">
        <text>tRNA(Ser) + L-serine + ATP = L-seryl-tRNA(Ser) + AMP + diphosphate + H(+)</text>
        <dbReference type="Rhea" id="RHEA:12292"/>
        <dbReference type="Rhea" id="RHEA-COMP:9669"/>
        <dbReference type="Rhea" id="RHEA-COMP:9703"/>
        <dbReference type="ChEBI" id="CHEBI:15378"/>
        <dbReference type="ChEBI" id="CHEBI:30616"/>
        <dbReference type="ChEBI" id="CHEBI:33019"/>
        <dbReference type="ChEBI" id="CHEBI:33384"/>
        <dbReference type="ChEBI" id="CHEBI:78442"/>
        <dbReference type="ChEBI" id="CHEBI:78533"/>
        <dbReference type="ChEBI" id="CHEBI:456215"/>
        <dbReference type="EC" id="6.1.1.11"/>
    </reaction>
</comment>
<dbReference type="Proteomes" id="UP001460888">
    <property type="component" value="Unassembled WGS sequence"/>
</dbReference>
<dbReference type="CDD" id="cd00770">
    <property type="entry name" value="SerRS_core"/>
    <property type="match status" value="1"/>
</dbReference>
<comment type="subcellular location">
    <subcellularLocation>
        <location evidence="1 12">Cytoplasm</location>
    </subcellularLocation>
</comment>
<keyword evidence="7 12" id="KW-0067">ATP-binding</keyword>
<dbReference type="InterPro" id="IPR015866">
    <property type="entry name" value="Ser-tRNA-synth_1_N"/>
</dbReference>
<comment type="subunit">
    <text evidence="12">Homodimer. The tRNA molecule binds across the dimer.</text>
</comment>
<protein>
    <recommendedName>
        <fullName evidence="12">Serine--tRNA ligase</fullName>
        <ecNumber evidence="12">6.1.1.11</ecNumber>
    </recommendedName>
    <alternativeName>
        <fullName evidence="12">Seryl-tRNA synthetase</fullName>
        <shortName evidence="12">SerRS</shortName>
    </alternativeName>
    <alternativeName>
        <fullName evidence="12">Seryl-tRNA(Ser/Sec) synthetase</fullName>
    </alternativeName>
</protein>
<dbReference type="Gene3D" id="3.30.930.10">
    <property type="entry name" value="Bira Bifunctional Protein, Domain 2"/>
    <property type="match status" value="1"/>
</dbReference>
<evidence type="ECO:0000256" key="2">
    <source>
        <dbReference type="ARBA" id="ARBA00005045"/>
    </source>
</evidence>
<dbReference type="PANTHER" id="PTHR43697:SF1">
    <property type="entry name" value="SERINE--TRNA LIGASE"/>
    <property type="match status" value="1"/>
</dbReference>
<keyword evidence="4 12" id="KW-0963">Cytoplasm</keyword>
<dbReference type="PRINTS" id="PR00981">
    <property type="entry name" value="TRNASYNTHSER"/>
</dbReference>
<evidence type="ECO:0000256" key="4">
    <source>
        <dbReference type="ARBA" id="ARBA00022490"/>
    </source>
</evidence>
<feature type="binding site" evidence="12">
    <location>
        <begin position="348"/>
        <end position="351"/>
    </location>
    <ligand>
        <name>ATP</name>
        <dbReference type="ChEBI" id="CHEBI:30616"/>
    </ligand>
</feature>
<reference evidence="15 16" key="1">
    <citation type="submission" date="2013-03" db="EMBL/GenBank/DDBJ databases">
        <title>Salinisphaera dokdonensis CL-ES53 Genome Sequencing.</title>
        <authorList>
            <person name="Li C."/>
            <person name="Lai Q."/>
            <person name="Shao Z."/>
        </authorList>
    </citation>
    <scope>NUCLEOTIDE SEQUENCE [LARGE SCALE GENOMIC DNA]</scope>
    <source>
        <strain evidence="15 16">CL-ES53</strain>
    </source>
</reference>
<comment type="pathway">
    <text evidence="2 12">Aminoacyl-tRNA biosynthesis; selenocysteinyl-tRNA(Sec) biosynthesis; L-seryl-tRNA(Sec) from L-serine and tRNA(Sec): step 1/1.</text>
</comment>
<accession>A0ABV2AWS9</accession>
<dbReference type="InterPro" id="IPR010978">
    <property type="entry name" value="tRNA-bd_arm"/>
</dbReference>
<dbReference type="EMBL" id="APND01000001">
    <property type="protein sequence ID" value="MES1927702.1"/>
    <property type="molecule type" value="Genomic_DNA"/>
</dbReference>
<feature type="binding site" evidence="12">
    <location>
        <position position="284"/>
    </location>
    <ligand>
        <name>L-serine</name>
        <dbReference type="ChEBI" id="CHEBI:33384"/>
    </ligand>
</feature>
<comment type="domain">
    <text evidence="12">Consists of two distinct domains, a catalytic core and a N-terminal extension that is involved in tRNA binding.</text>
</comment>
<comment type="catalytic activity">
    <reaction evidence="10 12">
        <text>tRNA(Sec) + L-serine + ATP = L-seryl-tRNA(Sec) + AMP + diphosphate + H(+)</text>
        <dbReference type="Rhea" id="RHEA:42580"/>
        <dbReference type="Rhea" id="RHEA-COMP:9742"/>
        <dbReference type="Rhea" id="RHEA-COMP:10128"/>
        <dbReference type="ChEBI" id="CHEBI:15378"/>
        <dbReference type="ChEBI" id="CHEBI:30616"/>
        <dbReference type="ChEBI" id="CHEBI:33019"/>
        <dbReference type="ChEBI" id="CHEBI:33384"/>
        <dbReference type="ChEBI" id="CHEBI:78442"/>
        <dbReference type="ChEBI" id="CHEBI:78533"/>
        <dbReference type="ChEBI" id="CHEBI:456215"/>
        <dbReference type="EC" id="6.1.1.11"/>
    </reaction>
</comment>
<comment type="caution">
    <text evidence="12">Lacks conserved residue(s) required for the propagation of feature annotation.</text>
</comment>
<dbReference type="NCBIfam" id="TIGR00414">
    <property type="entry name" value="serS"/>
    <property type="match status" value="1"/>
</dbReference>
<dbReference type="Pfam" id="PF00587">
    <property type="entry name" value="tRNA-synt_2b"/>
    <property type="match status" value="1"/>
</dbReference>
<comment type="function">
    <text evidence="12">Catalyzes the attachment of serine to tRNA(Ser). Is also able to aminoacylate tRNA(Sec) with serine, to form the misacylated tRNA L-seryl-tRNA(Sec), which will be further converted into selenocysteinyl-tRNA(Sec).</text>
</comment>
<evidence type="ECO:0000256" key="11">
    <source>
        <dbReference type="ARBA" id="ARBA00048823"/>
    </source>
</evidence>
<proteinExistence type="inferred from homology"/>
<dbReference type="InterPro" id="IPR045864">
    <property type="entry name" value="aa-tRNA-synth_II/BPL/LPL"/>
</dbReference>
<gene>
    <name evidence="12" type="primary">serS</name>
    <name evidence="15" type="ORF">SADO_00560</name>
</gene>
<dbReference type="PIRSF" id="PIRSF001529">
    <property type="entry name" value="Ser-tRNA-synth_IIa"/>
    <property type="match status" value="1"/>
</dbReference>
<dbReference type="SUPFAM" id="SSF55681">
    <property type="entry name" value="Class II aaRS and biotin synthetases"/>
    <property type="match status" value="1"/>
</dbReference>
<evidence type="ECO:0000313" key="16">
    <source>
        <dbReference type="Proteomes" id="UP001460888"/>
    </source>
</evidence>
<dbReference type="PANTHER" id="PTHR43697">
    <property type="entry name" value="SERYL-TRNA SYNTHETASE"/>
    <property type="match status" value="1"/>
</dbReference>
<evidence type="ECO:0000313" key="15">
    <source>
        <dbReference type="EMBL" id="MES1927702.1"/>
    </source>
</evidence>
<feature type="binding site" evidence="12">
    <location>
        <begin position="261"/>
        <end position="263"/>
    </location>
    <ligand>
        <name>ATP</name>
        <dbReference type="ChEBI" id="CHEBI:30616"/>
    </ligand>
</feature>
<dbReference type="HAMAP" id="MF_00176">
    <property type="entry name" value="Ser_tRNA_synth_type1"/>
    <property type="match status" value="1"/>
</dbReference>
<feature type="region of interest" description="Disordered" evidence="13">
    <location>
        <begin position="88"/>
        <end position="123"/>
    </location>
</feature>
<dbReference type="InterPro" id="IPR002314">
    <property type="entry name" value="aa-tRNA-synt_IIb"/>
</dbReference>
<feature type="region of interest" description="Disordered" evidence="13">
    <location>
        <begin position="45"/>
        <end position="65"/>
    </location>
</feature>
<feature type="domain" description="Aminoacyl-transfer RNA synthetases class-II family profile" evidence="14">
    <location>
        <begin position="138"/>
        <end position="409"/>
    </location>
</feature>
<keyword evidence="6 12" id="KW-0547">Nucleotide-binding</keyword>
<dbReference type="Pfam" id="PF02403">
    <property type="entry name" value="Seryl_tRNA_N"/>
    <property type="match status" value="1"/>
</dbReference>
<dbReference type="Gene3D" id="1.10.287.40">
    <property type="entry name" value="Serine-tRNA synthetase, tRNA binding domain"/>
    <property type="match status" value="1"/>
</dbReference>
<comment type="caution">
    <text evidence="15">The sequence shown here is derived from an EMBL/GenBank/DDBJ whole genome shotgun (WGS) entry which is preliminary data.</text>
</comment>
<keyword evidence="16" id="KW-1185">Reference proteome</keyword>
<sequence>MLDPRLLRNDPQAVAEALKSRGFAFDAQAYRELDARRKSLQTRTEELQAERNRRSKSIGKAKAAGEDIEPLKAQVSGLGDQLDDAKRELETVQTEQDAIRAGLPNIPADDVPHGDSENDNVESRRWGEPRAFDFDVHDHVEVGEKLAGLDAATAAKITGARFTVLQGGVARLHRALIAYMLETHVANGYTELNVPYIVNSNSLFGTGQLPKFGDDLFRLAEPEDYYLIPTAEVPMTNIVADEIVDHDRLPLKFVTHSPCFRAEAGAAGRDVRGMIRQHQFEKVEMVNAVLPDESDAALEALTASAESILQGLELPYRVVTLCTGDIGFAAAKTYDLEVWLPSQETYREISSCSNCGDFQARRMGARYRDPETGKPRLLHTLNGSGLAIGRTLVAVLENHQNADGSVDIPMALQPFMGGVTRLEP</sequence>
<dbReference type="PROSITE" id="PS50862">
    <property type="entry name" value="AA_TRNA_LIGASE_II"/>
    <property type="match status" value="1"/>
</dbReference>
<feature type="compositionally biased region" description="Basic and acidic residues" evidence="13">
    <location>
        <begin position="110"/>
        <end position="123"/>
    </location>
</feature>
<evidence type="ECO:0000256" key="6">
    <source>
        <dbReference type="ARBA" id="ARBA00022741"/>
    </source>
</evidence>
<comment type="similarity">
    <text evidence="3 12">Belongs to the class-II aminoacyl-tRNA synthetase family. Type-1 seryl-tRNA synthetase subfamily.</text>
</comment>
<dbReference type="InterPro" id="IPR006195">
    <property type="entry name" value="aa-tRNA-synth_II"/>
</dbReference>
<evidence type="ECO:0000256" key="13">
    <source>
        <dbReference type="SAM" id="MobiDB-lite"/>
    </source>
</evidence>
<name>A0ABV2AWS9_9GAMM</name>
<dbReference type="SUPFAM" id="SSF46589">
    <property type="entry name" value="tRNA-binding arm"/>
    <property type="match status" value="1"/>
</dbReference>
<evidence type="ECO:0000256" key="5">
    <source>
        <dbReference type="ARBA" id="ARBA00022598"/>
    </source>
</evidence>
<evidence type="ECO:0000256" key="7">
    <source>
        <dbReference type="ARBA" id="ARBA00022840"/>
    </source>
</evidence>
<evidence type="ECO:0000256" key="9">
    <source>
        <dbReference type="ARBA" id="ARBA00023146"/>
    </source>
</evidence>